<feature type="signal peptide" evidence="1">
    <location>
        <begin position="1"/>
        <end position="42"/>
    </location>
</feature>
<dbReference type="SUPFAM" id="SSF55383">
    <property type="entry name" value="Copper amine oxidase, domain N"/>
    <property type="match status" value="2"/>
</dbReference>
<dbReference type="EMBL" id="VDCQ01000001">
    <property type="protein sequence ID" value="TNJ68304.1"/>
    <property type="molecule type" value="Genomic_DNA"/>
</dbReference>
<reference evidence="3 4" key="1">
    <citation type="submission" date="2019-05" db="EMBL/GenBank/DDBJ databases">
        <title>We sequenced the genome of Paenibacillus hemerocallicola KCTC 33185 for further insight into its adaptation and study the phylogeny of Paenibacillus.</title>
        <authorList>
            <person name="Narsing Rao M.P."/>
        </authorList>
    </citation>
    <scope>NUCLEOTIDE SEQUENCE [LARGE SCALE GENOMIC DNA]</scope>
    <source>
        <strain evidence="3 4">KCTC 33185</strain>
    </source>
</reference>
<gene>
    <name evidence="3" type="ORF">FE784_01190</name>
</gene>
<keyword evidence="4" id="KW-1185">Reference proteome</keyword>
<keyword evidence="1" id="KW-0732">Signal</keyword>
<dbReference type="OrthoDB" id="2511067at2"/>
<comment type="caution">
    <text evidence="3">The sequence shown here is derived from an EMBL/GenBank/DDBJ whole genome shotgun (WGS) entry which is preliminary data.</text>
</comment>
<evidence type="ECO:0000313" key="3">
    <source>
        <dbReference type="EMBL" id="TNJ68304.1"/>
    </source>
</evidence>
<proteinExistence type="predicted"/>
<evidence type="ECO:0000313" key="4">
    <source>
        <dbReference type="Proteomes" id="UP000307943"/>
    </source>
</evidence>
<protein>
    <submittedName>
        <fullName evidence="3">Copper amine oxidase N-terminal domain-containing protein</fullName>
    </submittedName>
</protein>
<organism evidence="3 4">
    <name type="scientific">Paenibacillus hemerocallicola</name>
    <dbReference type="NCBI Taxonomy" id="1172614"/>
    <lineage>
        <taxon>Bacteria</taxon>
        <taxon>Bacillati</taxon>
        <taxon>Bacillota</taxon>
        <taxon>Bacilli</taxon>
        <taxon>Bacillales</taxon>
        <taxon>Paenibacillaceae</taxon>
        <taxon>Paenibacillus</taxon>
    </lineage>
</organism>
<dbReference type="InterPro" id="IPR036582">
    <property type="entry name" value="Mao_N_sf"/>
</dbReference>
<accession>A0A5C4TGN7</accession>
<dbReference type="Gene3D" id="3.30.457.10">
    <property type="entry name" value="Copper amine oxidase-like, N-terminal domain"/>
    <property type="match status" value="1"/>
</dbReference>
<dbReference type="Pfam" id="PF07833">
    <property type="entry name" value="Cu_amine_oxidN1"/>
    <property type="match status" value="1"/>
</dbReference>
<sequence>MELIFGKGCLNIKKAGVYMNKRKTVSLALAFGLLIGGSPAYAEDGQKTATAQAVSSVKMVLNSKTAAVNGKELLLPVEPTLFGDTTMVPIRAVSEALGAEVKWFGDESAIVIQAGAYKLRLVIGSKTAIVNDRSEPLDQPAQIVNETTMVPLRFIAESLNQAVSFDTATGTITITAKQSETPPKEEAPAKPPVQKNKLETIAMETLIGGNKLREVLNFPARLQSIVTDKDGNVYVLFSKDRLETSLALLQYDAKTKRAKVTLDSFDSRFNFSYTEPLGGKKEMSYGDIAPGALYYDEQSGNVYLLANNTNATYNRTGQSLLKSSISSIVYRITPDIQMVTNASAGGMQPLQDNFLLAIEGKQFYFSDIVHSQIYTSASGGEADPIASIDKSSGSVKLTATIKEGKIYYFDKISQTLTELEPSSGATRQVAKVNVESLRQATARDGIFYLSNYEQIYTLDTSGRLSPYVSLKEIQQPDENGQRTIVTNPNGSIMMTPIGESVPTVKEFGPFTVDAEGNILLWDQQQGGSIRKIRLFGTAVQP</sequence>
<dbReference type="SUPFAM" id="SSF63825">
    <property type="entry name" value="YWTD domain"/>
    <property type="match status" value="1"/>
</dbReference>
<evidence type="ECO:0000259" key="2">
    <source>
        <dbReference type="Pfam" id="PF07833"/>
    </source>
</evidence>
<dbReference type="InterPro" id="IPR012854">
    <property type="entry name" value="Cu_amine_oxidase-like_N"/>
</dbReference>
<evidence type="ECO:0000256" key="1">
    <source>
        <dbReference type="SAM" id="SignalP"/>
    </source>
</evidence>
<feature type="chain" id="PRO_5022685529" evidence="1">
    <location>
        <begin position="43"/>
        <end position="541"/>
    </location>
</feature>
<name>A0A5C4TGN7_9BACL</name>
<feature type="domain" description="Copper amine oxidase-like N-terminal" evidence="2">
    <location>
        <begin position="68"/>
        <end position="174"/>
    </location>
</feature>
<dbReference type="Proteomes" id="UP000307943">
    <property type="component" value="Unassembled WGS sequence"/>
</dbReference>
<dbReference type="AlphaFoldDB" id="A0A5C4TGN7"/>